<feature type="chain" id="PRO_5021794813" evidence="3">
    <location>
        <begin position="17"/>
        <end position="374"/>
    </location>
</feature>
<dbReference type="PANTHER" id="PTHR30036:SF7">
    <property type="entry name" value="ABC TRANSPORTER PERIPLASMIC-BINDING PROTEIN YPHF"/>
    <property type="match status" value="1"/>
</dbReference>
<dbReference type="InterPro" id="IPR050555">
    <property type="entry name" value="Bact_Solute-Bind_Prot2"/>
</dbReference>
<dbReference type="InterPro" id="IPR028082">
    <property type="entry name" value="Peripla_BP_I"/>
</dbReference>
<dbReference type="InterPro" id="IPR025997">
    <property type="entry name" value="SBP_2_dom"/>
</dbReference>
<evidence type="ECO:0000256" key="1">
    <source>
        <dbReference type="ARBA" id="ARBA00004196"/>
    </source>
</evidence>
<dbReference type="GO" id="GO:0030288">
    <property type="term" value="C:outer membrane-bounded periplasmic space"/>
    <property type="evidence" value="ECO:0007669"/>
    <property type="project" value="TreeGrafter"/>
</dbReference>
<feature type="domain" description="Periplasmic binding protein" evidence="4">
    <location>
        <begin position="48"/>
        <end position="309"/>
    </location>
</feature>
<accession>A0A517SBT0</accession>
<dbReference type="PANTHER" id="PTHR30036">
    <property type="entry name" value="D-XYLOSE-BINDING PERIPLASMIC PROTEIN"/>
    <property type="match status" value="1"/>
</dbReference>
<evidence type="ECO:0000256" key="3">
    <source>
        <dbReference type="SAM" id="SignalP"/>
    </source>
</evidence>
<evidence type="ECO:0000313" key="6">
    <source>
        <dbReference type="Proteomes" id="UP000315700"/>
    </source>
</evidence>
<comment type="subcellular location">
    <subcellularLocation>
        <location evidence="1">Cell envelope</location>
    </subcellularLocation>
</comment>
<dbReference type="Proteomes" id="UP000315700">
    <property type="component" value="Chromosome"/>
</dbReference>
<sequence length="374" mass="40712" precursor="true">MRSRRFVLSLFGALCAAVLTGCPKESTAPGGSGSSGGSSASGGSKRIVILTNGDDPFWDACESGAKQAEKDLGLEGKGFTVAFERADFTDQGQIDKLKQYNLQSDIAAVGISVFNPESRAIAEELRQLQQKGVKVITIDGDMNREKFRDARYAYLGTDNLVAGKELGRAAKAIAGGTPLNHVFFVGSTTAANAVARMDGFNAGVEAASKELERLEDGGDRPKARSNVESALDRHKDISALVGIWAYNTPQISRVVADRKIRDKTKVFCFDAAEESIRGMQDGNVDVMLVQNPFQMGADGVKLMLALIENNDATIKEMYPTYAQTDENDMFKTELRIVVPDNQSTVTSEILEKSTRLMKLSEFKKWLEERKLVSS</sequence>
<reference evidence="5 6" key="1">
    <citation type="submission" date="2019-02" db="EMBL/GenBank/DDBJ databases">
        <title>Deep-cultivation of Planctomycetes and their phenomic and genomic characterization uncovers novel biology.</title>
        <authorList>
            <person name="Wiegand S."/>
            <person name="Jogler M."/>
            <person name="Boedeker C."/>
            <person name="Pinto D."/>
            <person name="Vollmers J."/>
            <person name="Rivas-Marin E."/>
            <person name="Kohn T."/>
            <person name="Peeters S.H."/>
            <person name="Heuer A."/>
            <person name="Rast P."/>
            <person name="Oberbeckmann S."/>
            <person name="Bunk B."/>
            <person name="Jeske O."/>
            <person name="Meyerdierks A."/>
            <person name="Storesund J.E."/>
            <person name="Kallscheuer N."/>
            <person name="Luecker S."/>
            <person name="Lage O.M."/>
            <person name="Pohl T."/>
            <person name="Merkel B.J."/>
            <person name="Hornburger P."/>
            <person name="Mueller R.-W."/>
            <person name="Bruemmer F."/>
            <person name="Labrenz M."/>
            <person name="Spormann A.M."/>
            <person name="Op den Camp H."/>
            <person name="Overmann J."/>
            <person name="Amann R."/>
            <person name="Jetten M.S.M."/>
            <person name="Mascher T."/>
            <person name="Medema M.H."/>
            <person name="Devos D.P."/>
            <person name="Kaster A.-K."/>
            <person name="Ovreas L."/>
            <person name="Rohde M."/>
            <person name="Galperin M.Y."/>
            <person name="Jogler C."/>
        </authorList>
    </citation>
    <scope>NUCLEOTIDE SEQUENCE [LARGE SCALE GENOMIC DNA]</scope>
    <source>
        <strain evidence="5 6">Pan44</strain>
    </source>
</reference>
<gene>
    <name evidence="5" type="primary">alsB</name>
    <name evidence="5" type="ORF">Pan44_15680</name>
</gene>
<organism evidence="5 6">
    <name type="scientific">Caulifigura coniformis</name>
    <dbReference type="NCBI Taxonomy" id="2527983"/>
    <lineage>
        <taxon>Bacteria</taxon>
        <taxon>Pseudomonadati</taxon>
        <taxon>Planctomycetota</taxon>
        <taxon>Planctomycetia</taxon>
        <taxon>Planctomycetales</taxon>
        <taxon>Planctomycetaceae</taxon>
        <taxon>Caulifigura</taxon>
    </lineage>
</organism>
<feature type="signal peptide" evidence="3">
    <location>
        <begin position="1"/>
        <end position="16"/>
    </location>
</feature>
<dbReference type="InParanoid" id="A0A517SBT0"/>
<comment type="similarity">
    <text evidence="2">Belongs to the bacterial solute-binding protein 2 family.</text>
</comment>
<protein>
    <submittedName>
        <fullName evidence="5">D-allose-binding periplasmic protein</fullName>
    </submittedName>
</protein>
<dbReference type="RefSeq" id="WP_145028839.1">
    <property type="nucleotide sequence ID" value="NZ_CP036271.1"/>
</dbReference>
<dbReference type="KEGG" id="ccos:Pan44_15680"/>
<keyword evidence="6" id="KW-1185">Reference proteome</keyword>
<evidence type="ECO:0000256" key="2">
    <source>
        <dbReference type="ARBA" id="ARBA00007639"/>
    </source>
</evidence>
<keyword evidence="3" id="KW-0732">Signal</keyword>
<dbReference type="OrthoDB" id="569491at2"/>
<dbReference type="GO" id="GO:0030246">
    <property type="term" value="F:carbohydrate binding"/>
    <property type="evidence" value="ECO:0007669"/>
    <property type="project" value="TreeGrafter"/>
</dbReference>
<evidence type="ECO:0000313" key="5">
    <source>
        <dbReference type="EMBL" id="QDT53546.1"/>
    </source>
</evidence>
<evidence type="ECO:0000259" key="4">
    <source>
        <dbReference type="Pfam" id="PF13407"/>
    </source>
</evidence>
<dbReference type="SUPFAM" id="SSF53822">
    <property type="entry name" value="Periplasmic binding protein-like I"/>
    <property type="match status" value="1"/>
</dbReference>
<dbReference type="Gene3D" id="3.40.50.2300">
    <property type="match status" value="2"/>
</dbReference>
<dbReference type="PROSITE" id="PS51257">
    <property type="entry name" value="PROKAR_LIPOPROTEIN"/>
    <property type="match status" value="1"/>
</dbReference>
<dbReference type="EMBL" id="CP036271">
    <property type="protein sequence ID" value="QDT53546.1"/>
    <property type="molecule type" value="Genomic_DNA"/>
</dbReference>
<name>A0A517SBT0_9PLAN</name>
<dbReference type="AlphaFoldDB" id="A0A517SBT0"/>
<proteinExistence type="inferred from homology"/>
<dbReference type="Pfam" id="PF13407">
    <property type="entry name" value="Peripla_BP_4"/>
    <property type="match status" value="1"/>
</dbReference>